<dbReference type="Gene3D" id="3.30.1490.20">
    <property type="entry name" value="ATP-grasp fold, A domain"/>
    <property type="match status" value="1"/>
</dbReference>
<evidence type="ECO:0000313" key="2">
    <source>
        <dbReference type="Proteomes" id="UP000641454"/>
    </source>
</evidence>
<dbReference type="InterPro" id="IPR013815">
    <property type="entry name" value="ATP_grasp_subdomain_1"/>
</dbReference>
<comment type="caution">
    <text evidence="1">The sequence shown here is derived from an EMBL/GenBank/DDBJ whole genome shotgun (WGS) entry which is preliminary data.</text>
</comment>
<accession>A0A923N467</accession>
<dbReference type="EMBL" id="JACRUL010000092">
    <property type="protein sequence ID" value="MBC5846244.1"/>
    <property type="molecule type" value="Genomic_DNA"/>
</dbReference>
<evidence type="ECO:0000313" key="1">
    <source>
        <dbReference type="EMBL" id="MBC5846244.1"/>
    </source>
</evidence>
<dbReference type="GO" id="GO:0016874">
    <property type="term" value="F:ligase activity"/>
    <property type="evidence" value="ECO:0007669"/>
    <property type="project" value="UniProtKB-KW"/>
</dbReference>
<dbReference type="GO" id="GO:0005524">
    <property type="term" value="F:ATP binding"/>
    <property type="evidence" value="ECO:0007669"/>
    <property type="project" value="InterPro"/>
</dbReference>
<organism evidence="1 2">
    <name type="scientific">Flavobacterium muglaense</name>
    <dbReference type="NCBI Taxonomy" id="2764716"/>
    <lineage>
        <taxon>Bacteria</taxon>
        <taxon>Pseudomonadati</taxon>
        <taxon>Bacteroidota</taxon>
        <taxon>Flavobacteriia</taxon>
        <taxon>Flavobacteriales</taxon>
        <taxon>Flavobacteriaceae</taxon>
        <taxon>Flavobacterium</taxon>
    </lineage>
</organism>
<dbReference type="SUPFAM" id="SSF56059">
    <property type="entry name" value="Glutathione synthetase ATP-binding domain-like"/>
    <property type="match status" value="1"/>
</dbReference>
<protein>
    <submittedName>
        <fullName evidence="1">D-alanine--D-alanine ligase</fullName>
    </submittedName>
</protein>
<name>A0A923N467_9FLAO</name>
<sequence>MEIYNLLPAGLYPRTALIQKNELTNFEKTLIDNKIKFPFIVKPDIGLRGIDVQKVNTIEELIRYGKKAKGNFLIQELIDLPNEIGLFYCRLPREKSGKITGITLKKFLTVEGNCKDNIEQLMKKNLRFEMQISKTRNKFNHNEVIPKHEKRCLVPFGNHNRGTEFLDGKEYITEKLEFTFDNILNKIPEFYYGRLDIRFNTFEELEKGVNFSIIELNGAKSEPTHIYDTKHSFWYGQREIFRHQIIFGQIIKMNMYSS</sequence>
<reference evidence="1 2" key="1">
    <citation type="submission" date="2020-08" db="EMBL/GenBank/DDBJ databases">
        <title>Description of novel Flavobacterium F-392 isolate.</title>
        <authorList>
            <person name="Saticioglu I.B."/>
            <person name="Duman M."/>
            <person name="Altun S."/>
        </authorList>
    </citation>
    <scope>NUCLEOTIDE SEQUENCE [LARGE SCALE GENOMIC DNA]</scope>
    <source>
        <strain evidence="1 2">F-392</strain>
    </source>
</reference>
<dbReference type="RefSeq" id="WP_187021719.1">
    <property type="nucleotide sequence ID" value="NZ_JACRUK010000091.1"/>
</dbReference>
<dbReference type="AlphaFoldDB" id="A0A923N467"/>
<keyword evidence="2" id="KW-1185">Reference proteome</keyword>
<gene>
    <name evidence="1" type="ORF">H8R25_17660</name>
</gene>
<proteinExistence type="predicted"/>
<dbReference type="Proteomes" id="UP000641454">
    <property type="component" value="Unassembled WGS sequence"/>
</dbReference>
<keyword evidence="1" id="KW-0436">Ligase</keyword>